<feature type="compositionally biased region" description="Basic and acidic residues" evidence="1">
    <location>
        <begin position="31"/>
        <end position="55"/>
    </location>
</feature>
<evidence type="ECO:0000313" key="2">
    <source>
        <dbReference type="EMBL" id="CAK0846021.1"/>
    </source>
</evidence>
<dbReference type="Proteomes" id="UP001189429">
    <property type="component" value="Unassembled WGS sequence"/>
</dbReference>
<gene>
    <name evidence="2" type="ORF">PCOR1329_LOCUS39631</name>
</gene>
<sequence length="98" mass="10859">RLVGFGTGRCFGRSGPGWPGAMLSRKQRQVIADDPRQQDDGAKKEEKKEPPKDPKTLLIEQLSQTLRTISACVAAGETRAMGRVIRTFASTRRTMMPE</sequence>
<feature type="region of interest" description="Disordered" evidence="1">
    <location>
        <begin position="14"/>
        <end position="55"/>
    </location>
</feature>
<evidence type="ECO:0000313" key="3">
    <source>
        <dbReference type="Proteomes" id="UP001189429"/>
    </source>
</evidence>
<comment type="caution">
    <text evidence="2">The sequence shown here is derived from an EMBL/GenBank/DDBJ whole genome shotgun (WGS) entry which is preliminary data.</text>
</comment>
<organism evidence="2 3">
    <name type="scientific">Prorocentrum cordatum</name>
    <dbReference type="NCBI Taxonomy" id="2364126"/>
    <lineage>
        <taxon>Eukaryota</taxon>
        <taxon>Sar</taxon>
        <taxon>Alveolata</taxon>
        <taxon>Dinophyceae</taxon>
        <taxon>Prorocentrales</taxon>
        <taxon>Prorocentraceae</taxon>
        <taxon>Prorocentrum</taxon>
    </lineage>
</organism>
<accession>A0ABN9TJJ8</accession>
<feature type="non-terminal residue" evidence="2">
    <location>
        <position position="1"/>
    </location>
</feature>
<protein>
    <submittedName>
        <fullName evidence="2">Uncharacterized protein</fullName>
    </submittedName>
</protein>
<feature type="non-terminal residue" evidence="2">
    <location>
        <position position="98"/>
    </location>
</feature>
<name>A0ABN9TJJ8_9DINO</name>
<dbReference type="EMBL" id="CAUYUJ010014785">
    <property type="protein sequence ID" value="CAK0846021.1"/>
    <property type="molecule type" value="Genomic_DNA"/>
</dbReference>
<proteinExistence type="predicted"/>
<reference evidence="2" key="1">
    <citation type="submission" date="2023-10" db="EMBL/GenBank/DDBJ databases">
        <authorList>
            <person name="Chen Y."/>
            <person name="Shah S."/>
            <person name="Dougan E. K."/>
            <person name="Thang M."/>
            <person name="Chan C."/>
        </authorList>
    </citation>
    <scope>NUCLEOTIDE SEQUENCE [LARGE SCALE GENOMIC DNA]</scope>
</reference>
<evidence type="ECO:0000256" key="1">
    <source>
        <dbReference type="SAM" id="MobiDB-lite"/>
    </source>
</evidence>
<keyword evidence="3" id="KW-1185">Reference proteome</keyword>